<gene>
    <name evidence="6" type="ORF">PDIGIT_LOCUS3054</name>
</gene>
<feature type="region of interest" description="Disordered" evidence="3">
    <location>
        <begin position="1"/>
        <end position="69"/>
    </location>
</feature>
<dbReference type="InterPro" id="IPR036259">
    <property type="entry name" value="MFS_trans_sf"/>
</dbReference>
<dbReference type="AlphaFoldDB" id="A0A9W4XRF8"/>
<feature type="transmembrane region" description="Helical" evidence="4">
    <location>
        <begin position="142"/>
        <end position="163"/>
    </location>
</feature>
<dbReference type="Gene3D" id="1.20.1250.20">
    <property type="entry name" value="MFS general substrate transporter like domains"/>
    <property type="match status" value="2"/>
</dbReference>
<dbReference type="PANTHER" id="PTHR11360">
    <property type="entry name" value="MONOCARBOXYLATE TRANSPORTER"/>
    <property type="match status" value="1"/>
</dbReference>
<feature type="transmembrane region" description="Helical" evidence="4">
    <location>
        <begin position="430"/>
        <end position="451"/>
    </location>
</feature>
<comment type="subcellular location">
    <subcellularLocation>
        <location evidence="1">Membrane</location>
        <topology evidence="1">Multi-pass membrane protein</topology>
    </subcellularLocation>
</comment>
<evidence type="ECO:0000313" key="6">
    <source>
        <dbReference type="EMBL" id="CAI6306745.1"/>
    </source>
</evidence>
<reference evidence="6" key="1">
    <citation type="submission" date="2023-01" db="EMBL/GenBank/DDBJ databases">
        <authorList>
            <person name="Van Ghelder C."/>
            <person name="Rancurel C."/>
        </authorList>
    </citation>
    <scope>NUCLEOTIDE SEQUENCE</scope>
    <source>
        <strain evidence="6">CNCM I-4278</strain>
    </source>
</reference>
<proteinExistence type="inferred from homology"/>
<keyword evidence="7" id="KW-1185">Reference proteome</keyword>
<dbReference type="PROSITE" id="PS50850">
    <property type="entry name" value="MFS"/>
    <property type="match status" value="1"/>
</dbReference>
<dbReference type="GO" id="GO:0016020">
    <property type="term" value="C:membrane"/>
    <property type="evidence" value="ECO:0007669"/>
    <property type="project" value="UniProtKB-SubCell"/>
</dbReference>
<feature type="transmembrane region" description="Helical" evidence="4">
    <location>
        <begin position="228"/>
        <end position="247"/>
    </location>
</feature>
<evidence type="ECO:0000256" key="4">
    <source>
        <dbReference type="SAM" id="Phobius"/>
    </source>
</evidence>
<dbReference type="OrthoDB" id="6499973at2759"/>
<keyword evidence="4" id="KW-0812">Transmembrane</keyword>
<feature type="transmembrane region" description="Helical" evidence="4">
    <location>
        <begin position="335"/>
        <end position="355"/>
    </location>
</feature>
<name>A0A9W4XRF8_9PLEO</name>
<evidence type="ECO:0000256" key="3">
    <source>
        <dbReference type="SAM" id="MobiDB-lite"/>
    </source>
</evidence>
<dbReference type="SUPFAM" id="SSF103473">
    <property type="entry name" value="MFS general substrate transporter"/>
    <property type="match status" value="1"/>
</dbReference>
<feature type="domain" description="Major facilitator superfamily (MFS) profile" evidence="5">
    <location>
        <begin position="102"/>
        <end position="492"/>
    </location>
</feature>
<keyword evidence="4" id="KW-1133">Transmembrane helix</keyword>
<feature type="transmembrane region" description="Helical" evidence="4">
    <location>
        <begin position="108"/>
        <end position="130"/>
    </location>
</feature>
<dbReference type="InterPro" id="IPR050327">
    <property type="entry name" value="Proton-linked_MCT"/>
</dbReference>
<feature type="transmembrane region" description="Helical" evidence="4">
    <location>
        <begin position="175"/>
        <end position="195"/>
    </location>
</feature>
<dbReference type="GO" id="GO:0022857">
    <property type="term" value="F:transmembrane transporter activity"/>
    <property type="evidence" value="ECO:0007669"/>
    <property type="project" value="InterPro"/>
</dbReference>
<keyword evidence="4" id="KW-0472">Membrane</keyword>
<feature type="transmembrane region" description="Helical" evidence="4">
    <location>
        <begin position="259"/>
        <end position="281"/>
    </location>
</feature>
<dbReference type="PANTHER" id="PTHR11360:SF130">
    <property type="entry name" value="MAJOR FACILITATOR SUPERFAMILY (MFS) PROFILE DOMAIN-CONTAINING PROTEIN-RELATED"/>
    <property type="match status" value="1"/>
</dbReference>
<accession>A0A9W4XRF8</accession>
<dbReference type="Proteomes" id="UP001152607">
    <property type="component" value="Unassembled WGS sequence"/>
</dbReference>
<evidence type="ECO:0000259" key="5">
    <source>
        <dbReference type="PROSITE" id="PS50850"/>
    </source>
</evidence>
<sequence>MSAFAPPTADVEKGVVDNGDGEARPPALDRNVTASSVHSSPSISHVQEPRRQNDPEQGEEISRIPTHKSQRPIPATLFKSITARSNATVTDPGPPPDKGLKAWTQVAMGHLVVVNTWGVISSFGAFQTYYTQDLGMEPSAVSWIGSMQMLFHFGLGMFSGRLLDVGYYHWSVVPGILLASLGMFMTSICTSYYQFFLAQGILVGVGCGLQFAPSLSLVTTYFSSHRSIALSIMAAGSATGGLIYPTIIRQLLPILGFAWTVRTMAFLMLGVGSVYAFLLTPRLPPRKSAPLFELSAFREPPYALYVIGISVFMLGVFFAFYYVSSFARDVLHAPYSTSINLLLIMNGMGLLGRLIPGFLADRLYGPLNTILPCCLATTVTLYCWTAVSSTPSLYAFASMYGFFSAGVQGLFPATLTTLTKDLSKVGTRTGMGLAFVGVATLVGPPIAGALVQRSGGSYVGAIVWGASMMAVGTGIMGCARVAVTGWKVKQRV</sequence>
<feature type="compositionally biased region" description="Low complexity" evidence="3">
    <location>
        <begin position="35"/>
        <end position="46"/>
    </location>
</feature>
<protein>
    <recommendedName>
        <fullName evidence="5">Major facilitator superfamily (MFS) profile domain-containing protein</fullName>
    </recommendedName>
</protein>
<dbReference type="Pfam" id="PF07690">
    <property type="entry name" value="MFS_1"/>
    <property type="match status" value="1"/>
</dbReference>
<feature type="transmembrane region" description="Helical" evidence="4">
    <location>
        <begin position="393"/>
        <end position="418"/>
    </location>
</feature>
<evidence type="ECO:0000256" key="1">
    <source>
        <dbReference type="ARBA" id="ARBA00004141"/>
    </source>
</evidence>
<feature type="transmembrane region" description="Helical" evidence="4">
    <location>
        <begin position="302"/>
        <end position="323"/>
    </location>
</feature>
<feature type="transmembrane region" description="Helical" evidence="4">
    <location>
        <begin position="457"/>
        <end position="483"/>
    </location>
</feature>
<organism evidence="6 7">
    <name type="scientific">Periconia digitata</name>
    <dbReference type="NCBI Taxonomy" id="1303443"/>
    <lineage>
        <taxon>Eukaryota</taxon>
        <taxon>Fungi</taxon>
        <taxon>Dikarya</taxon>
        <taxon>Ascomycota</taxon>
        <taxon>Pezizomycotina</taxon>
        <taxon>Dothideomycetes</taxon>
        <taxon>Pleosporomycetidae</taxon>
        <taxon>Pleosporales</taxon>
        <taxon>Massarineae</taxon>
        <taxon>Periconiaceae</taxon>
        <taxon>Periconia</taxon>
    </lineage>
</organism>
<evidence type="ECO:0000256" key="2">
    <source>
        <dbReference type="ARBA" id="ARBA00006727"/>
    </source>
</evidence>
<comment type="caution">
    <text evidence="6">The sequence shown here is derived from an EMBL/GenBank/DDBJ whole genome shotgun (WGS) entry which is preliminary data.</text>
</comment>
<comment type="similarity">
    <text evidence="2">Belongs to the major facilitator superfamily. Monocarboxylate porter (TC 2.A.1.13) family.</text>
</comment>
<feature type="transmembrane region" description="Helical" evidence="4">
    <location>
        <begin position="367"/>
        <end position="387"/>
    </location>
</feature>
<dbReference type="EMBL" id="CAOQHR010000002">
    <property type="protein sequence ID" value="CAI6306745.1"/>
    <property type="molecule type" value="Genomic_DNA"/>
</dbReference>
<evidence type="ECO:0000313" key="7">
    <source>
        <dbReference type="Proteomes" id="UP001152607"/>
    </source>
</evidence>
<dbReference type="InterPro" id="IPR020846">
    <property type="entry name" value="MFS_dom"/>
</dbReference>
<feature type="transmembrane region" description="Helical" evidence="4">
    <location>
        <begin position="201"/>
        <end position="221"/>
    </location>
</feature>
<dbReference type="InterPro" id="IPR011701">
    <property type="entry name" value="MFS"/>
</dbReference>